<gene>
    <name evidence="2" type="ORF">EANT1437_LOCUS11095</name>
</gene>
<feature type="region of interest" description="Disordered" evidence="1">
    <location>
        <begin position="67"/>
        <end position="91"/>
    </location>
</feature>
<evidence type="ECO:0000256" key="1">
    <source>
        <dbReference type="SAM" id="MobiDB-lite"/>
    </source>
</evidence>
<protein>
    <submittedName>
        <fullName evidence="2">Uncharacterized protein</fullName>
    </submittedName>
</protein>
<proteinExistence type="predicted"/>
<accession>A0A7S2S118</accession>
<dbReference type="EMBL" id="HBHI01021622">
    <property type="protein sequence ID" value="CAD9686310.1"/>
    <property type="molecule type" value="Transcribed_RNA"/>
</dbReference>
<evidence type="ECO:0000313" key="2">
    <source>
        <dbReference type="EMBL" id="CAD9686310.1"/>
    </source>
</evidence>
<organism evidence="2">
    <name type="scientific">Eucampia antarctica</name>
    <dbReference type="NCBI Taxonomy" id="49252"/>
    <lineage>
        <taxon>Eukaryota</taxon>
        <taxon>Sar</taxon>
        <taxon>Stramenopiles</taxon>
        <taxon>Ochrophyta</taxon>
        <taxon>Bacillariophyta</taxon>
        <taxon>Mediophyceae</taxon>
        <taxon>Biddulphiophycidae</taxon>
        <taxon>Hemiaulales</taxon>
        <taxon>Hemiaulaceae</taxon>
        <taxon>Eucampia</taxon>
    </lineage>
</organism>
<name>A0A7S2S118_9STRA</name>
<sequence length="130" mass="14923">MIFVAAKIWMDLKKILNKNNAIMRNFLTRVCRVSEMHPMMKGFNDTDGTEKVASRLDQLFKEKDNIFKKKSEDKENNDEGNGNVQEGSFELEDNTIDDRYVNGLIEEIIETAAAAVNNHELKEMFADSNC</sequence>
<dbReference type="AlphaFoldDB" id="A0A7S2S118"/>
<reference evidence="2" key="1">
    <citation type="submission" date="2021-01" db="EMBL/GenBank/DDBJ databases">
        <authorList>
            <person name="Corre E."/>
            <person name="Pelletier E."/>
            <person name="Niang G."/>
            <person name="Scheremetjew M."/>
            <person name="Finn R."/>
            <person name="Kale V."/>
            <person name="Holt S."/>
            <person name="Cochrane G."/>
            <person name="Meng A."/>
            <person name="Brown T."/>
            <person name="Cohen L."/>
        </authorList>
    </citation>
    <scope>NUCLEOTIDE SEQUENCE</scope>
    <source>
        <strain evidence="2">CCMP1452</strain>
    </source>
</reference>